<dbReference type="PROSITE" id="PS50995">
    <property type="entry name" value="HTH_MARR_2"/>
    <property type="match status" value="1"/>
</dbReference>
<evidence type="ECO:0000256" key="1">
    <source>
        <dbReference type="ARBA" id="ARBA00023015"/>
    </source>
</evidence>
<dbReference type="RefSeq" id="WP_086957951.1">
    <property type="nucleotide sequence ID" value="NZ_FUKS01000003.1"/>
</dbReference>
<proteinExistence type="predicted"/>
<sequence>MTTKIPVSTLLSLGTDKEKQRLSYEEIILRIHRLSDHLAADVQHYLEPYNLQQADFSILISLYRQGTPYISSPTQLYQTMLFSSGGLTKVLKRVEDFALIHRIDNLKDKRSKLVQLTPLGLQHIENILDKIKQSRHQRFSCLEIQEQKEMELLLTKLLANWE</sequence>
<dbReference type="PRINTS" id="PR00598">
    <property type="entry name" value="HTHMARR"/>
</dbReference>
<keyword evidence="6" id="KW-1185">Reference proteome</keyword>
<dbReference type="SMART" id="SM00347">
    <property type="entry name" value="HTH_MARR"/>
    <property type="match status" value="1"/>
</dbReference>
<evidence type="ECO:0000259" key="4">
    <source>
        <dbReference type="PROSITE" id="PS50995"/>
    </source>
</evidence>
<protein>
    <submittedName>
        <fullName evidence="5">MarR family transcriptional regulator</fullName>
    </submittedName>
</protein>
<evidence type="ECO:0000313" key="6">
    <source>
        <dbReference type="Proteomes" id="UP000252479"/>
    </source>
</evidence>
<keyword evidence="2" id="KW-0238">DNA-binding</keyword>
<dbReference type="InterPro" id="IPR036390">
    <property type="entry name" value="WH_DNA-bd_sf"/>
</dbReference>
<dbReference type="SUPFAM" id="SSF46785">
    <property type="entry name" value="Winged helix' DNA-binding domain"/>
    <property type="match status" value="1"/>
</dbReference>
<dbReference type="Pfam" id="PF01047">
    <property type="entry name" value="MarR"/>
    <property type="match status" value="1"/>
</dbReference>
<organism evidence="5 6">
    <name type="scientific">Vibrio casei</name>
    <dbReference type="NCBI Taxonomy" id="673372"/>
    <lineage>
        <taxon>Bacteria</taxon>
        <taxon>Pseudomonadati</taxon>
        <taxon>Pseudomonadota</taxon>
        <taxon>Gammaproteobacteria</taxon>
        <taxon>Vibrionales</taxon>
        <taxon>Vibrionaceae</taxon>
        <taxon>Vibrio</taxon>
    </lineage>
</organism>
<dbReference type="Proteomes" id="UP000252479">
    <property type="component" value="Unassembled WGS sequence"/>
</dbReference>
<gene>
    <name evidence="5" type="ORF">CIK83_08635</name>
</gene>
<dbReference type="InterPro" id="IPR036388">
    <property type="entry name" value="WH-like_DNA-bd_sf"/>
</dbReference>
<evidence type="ECO:0000313" key="5">
    <source>
        <dbReference type="EMBL" id="RCS73669.1"/>
    </source>
</evidence>
<reference evidence="5 6" key="1">
    <citation type="journal article" date="2017" name="Elife">
        <title>Extensive horizontal gene transfer in cheese-associated bacteria.</title>
        <authorList>
            <person name="Bonham K.S."/>
            <person name="Wolfe B.E."/>
            <person name="Dutton R.J."/>
        </authorList>
    </citation>
    <scope>NUCLEOTIDE SEQUENCE [LARGE SCALE GENOMIC DNA]</scope>
    <source>
        <strain evidence="5 6">JB196</strain>
    </source>
</reference>
<comment type="caution">
    <text evidence="5">The sequence shown here is derived from an EMBL/GenBank/DDBJ whole genome shotgun (WGS) entry which is preliminary data.</text>
</comment>
<dbReference type="PANTHER" id="PTHR42756:SF1">
    <property type="entry name" value="TRANSCRIPTIONAL REPRESSOR OF EMRAB OPERON"/>
    <property type="match status" value="1"/>
</dbReference>
<dbReference type="AlphaFoldDB" id="A0A368LP33"/>
<keyword evidence="3" id="KW-0804">Transcription</keyword>
<dbReference type="Gene3D" id="1.10.10.10">
    <property type="entry name" value="Winged helix-like DNA-binding domain superfamily/Winged helix DNA-binding domain"/>
    <property type="match status" value="1"/>
</dbReference>
<dbReference type="InterPro" id="IPR000835">
    <property type="entry name" value="HTH_MarR-typ"/>
</dbReference>
<dbReference type="GO" id="GO:0003677">
    <property type="term" value="F:DNA binding"/>
    <property type="evidence" value="ECO:0007669"/>
    <property type="project" value="UniProtKB-KW"/>
</dbReference>
<dbReference type="EMBL" id="QPGL01000001">
    <property type="protein sequence ID" value="RCS73669.1"/>
    <property type="molecule type" value="Genomic_DNA"/>
</dbReference>
<evidence type="ECO:0000256" key="3">
    <source>
        <dbReference type="ARBA" id="ARBA00023163"/>
    </source>
</evidence>
<name>A0A368LP33_9VIBR</name>
<dbReference type="GeneID" id="303188985"/>
<accession>A0A368LP33</accession>
<feature type="domain" description="HTH marR-type" evidence="4">
    <location>
        <begin position="24"/>
        <end position="159"/>
    </location>
</feature>
<dbReference type="PANTHER" id="PTHR42756">
    <property type="entry name" value="TRANSCRIPTIONAL REGULATOR, MARR"/>
    <property type="match status" value="1"/>
</dbReference>
<keyword evidence="1" id="KW-0805">Transcription regulation</keyword>
<evidence type="ECO:0000256" key="2">
    <source>
        <dbReference type="ARBA" id="ARBA00023125"/>
    </source>
</evidence>
<dbReference type="GO" id="GO:0003700">
    <property type="term" value="F:DNA-binding transcription factor activity"/>
    <property type="evidence" value="ECO:0007669"/>
    <property type="project" value="InterPro"/>
</dbReference>